<organism evidence="3 4">
    <name type="scientific">Pseudoglutamicibacter albus DNF00011</name>
    <dbReference type="NCBI Taxonomy" id="1401063"/>
    <lineage>
        <taxon>Bacteria</taxon>
        <taxon>Bacillati</taxon>
        <taxon>Actinomycetota</taxon>
        <taxon>Actinomycetes</taxon>
        <taxon>Micrococcales</taxon>
        <taxon>Micrococcaceae</taxon>
        <taxon>Pseudoglutamicibacter</taxon>
    </lineage>
</organism>
<dbReference type="AlphaFoldDB" id="A0A095YDB3"/>
<dbReference type="EMBL" id="JRNH01000022">
    <property type="protein sequence ID" value="KGF20111.1"/>
    <property type="molecule type" value="Genomic_DNA"/>
</dbReference>
<comment type="caution">
    <text evidence="3">The sequence shown here is derived from an EMBL/GenBank/DDBJ whole genome shotgun (WGS) entry which is preliminary data.</text>
</comment>
<accession>A0A095YDB3</accession>
<keyword evidence="2" id="KW-1133">Transmembrane helix</keyword>
<evidence type="ECO:0000313" key="3">
    <source>
        <dbReference type="EMBL" id="KGF20111.1"/>
    </source>
</evidence>
<sequence length="68" mass="7451">MEFARPELFFTVDIIALIINGIMGGVIAHRIGRLCFASRVEQHDTHADPICVQPHSSPTMDSTTIQSG</sequence>
<feature type="region of interest" description="Disordered" evidence="1">
    <location>
        <begin position="47"/>
        <end position="68"/>
    </location>
</feature>
<keyword evidence="2" id="KW-0812">Transmembrane</keyword>
<gene>
    <name evidence="3" type="ORF">HMPREF2128_07580</name>
</gene>
<dbReference type="Proteomes" id="UP000053528">
    <property type="component" value="Unassembled WGS sequence"/>
</dbReference>
<proteinExistence type="predicted"/>
<protein>
    <submittedName>
        <fullName evidence="3">Uncharacterized protein</fullName>
    </submittedName>
</protein>
<reference evidence="3 4" key="1">
    <citation type="submission" date="2014-07" db="EMBL/GenBank/DDBJ databases">
        <authorList>
            <person name="McCorrison J."/>
            <person name="Sanka R."/>
            <person name="Torralba M."/>
            <person name="Gillis M."/>
            <person name="Haft D.H."/>
            <person name="Methe B."/>
            <person name="Sutton G."/>
            <person name="Nelson K.E."/>
        </authorList>
    </citation>
    <scope>NUCLEOTIDE SEQUENCE [LARGE SCALE GENOMIC DNA]</scope>
    <source>
        <strain evidence="3 4">DNF00011</strain>
    </source>
</reference>
<feature type="compositionally biased region" description="Polar residues" evidence="1">
    <location>
        <begin position="54"/>
        <end position="68"/>
    </location>
</feature>
<feature type="transmembrane region" description="Helical" evidence="2">
    <location>
        <begin position="6"/>
        <end position="28"/>
    </location>
</feature>
<keyword evidence="2" id="KW-0472">Membrane</keyword>
<evidence type="ECO:0000256" key="2">
    <source>
        <dbReference type="SAM" id="Phobius"/>
    </source>
</evidence>
<evidence type="ECO:0000313" key="4">
    <source>
        <dbReference type="Proteomes" id="UP000053528"/>
    </source>
</evidence>
<name>A0A095YDB3_9MICC</name>
<evidence type="ECO:0000256" key="1">
    <source>
        <dbReference type="SAM" id="MobiDB-lite"/>
    </source>
</evidence>
<dbReference type="RefSeq" id="WP_035756577.1">
    <property type="nucleotide sequence ID" value="NZ_JRNH01000022.1"/>
</dbReference>